<dbReference type="GO" id="GO:0005304">
    <property type="term" value="F:L-valine transmembrane transporter activity"/>
    <property type="evidence" value="ECO:0007669"/>
    <property type="project" value="TreeGrafter"/>
</dbReference>
<evidence type="ECO:0000256" key="2">
    <source>
        <dbReference type="ARBA" id="ARBA00022448"/>
    </source>
</evidence>
<dbReference type="InterPro" id="IPR051120">
    <property type="entry name" value="ABC_AA/LPS_Transport"/>
</dbReference>
<dbReference type="EMBL" id="CASHTH010004130">
    <property type="protein sequence ID" value="CAI8053902.1"/>
    <property type="molecule type" value="Genomic_DNA"/>
</dbReference>
<evidence type="ECO:0000256" key="8">
    <source>
        <dbReference type="ARBA" id="ARBA00023136"/>
    </source>
</evidence>
<dbReference type="Gene3D" id="3.40.50.300">
    <property type="entry name" value="P-loop containing nucleotide triphosphate hydrolases"/>
    <property type="match status" value="1"/>
</dbReference>
<keyword evidence="3" id="KW-1003">Cell membrane</keyword>
<dbReference type="SUPFAM" id="SSF52540">
    <property type="entry name" value="P-loop containing nucleoside triphosphate hydrolases"/>
    <property type="match status" value="1"/>
</dbReference>
<sequence length="391" mass="43504">MLFVLAFLVVVMLIAWFIVTSSFGRVLTAIREDEEAIEVFGYQATHYKLAIWVISAMIAGLAGGLFASWTSFIDPFSFILLESILLVSIVILGGLATIWGSLLGAMTFVLLEEGMRFLPFLPTEFIGQARQVVLGILLVLLMLFRPQEQFALETSEISKHFGAVKAVDELSISIPRKGMTSIVGPNGSGKSTLINLLSGTLPLDGGLVIVNGVGLQVVKAHETPAYGITRTFQEVRLFDQITVWDNILVVLTNRRVFPALMERSKQSHRDKARSILESVGMWEKRDSLAMELSYGQRKLLEIGRALALDVNIYLFDEPFAGLFPQMLEIIKDIMKRVRDEGRTVIFVSHNMDIVRELSDHLIVLDSGRLLAEGDVEDVLTREEVIEAYLGT</sequence>
<dbReference type="InterPro" id="IPR043428">
    <property type="entry name" value="LivM-like"/>
</dbReference>
<evidence type="ECO:0000256" key="7">
    <source>
        <dbReference type="ARBA" id="ARBA00022989"/>
    </source>
</evidence>
<keyword evidence="7 9" id="KW-1133">Transmembrane helix</keyword>
<dbReference type="GO" id="GO:1903806">
    <property type="term" value="P:L-isoleucine import across plasma membrane"/>
    <property type="evidence" value="ECO:0007669"/>
    <property type="project" value="TreeGrafter"/>
</dbReference>
<dbReference type="Pfam" id="PF02653">
    <property type="entry name" value="BPD_transp_2"/>
    <property type="match status" value="1"/>
</dbReference>
<feature type="transmembrane region" description="Helical" evidence="9">
    <location>
        <begin position="52"/>
        <end position="72"/>
    </location>
</feature>
<dbReference type="GO" id="GO:0016887">
    <property type="term" value="F:ATP hydrolysis activity"/>
    <property type="evidence" value="ECO:0007669"/>
    <property type="project" value="InterPro"/>
</dbReference>
<keyword evidence="5" id="KW-0547">Nucleotide-binding</keyword>
<dbReference type="PROSITE" id="PS50893">
    <property type="entry name" value="ABC_TRANSPORTER_2"/>
    <property type="match status" value="1"/>
</dbReference>
<dbReference type="AlphaFoldDB" id="A0AA35TVM2"/>
<dbReference type="GO" id="GO:0015808">
    <property type="term" value="P:L-alanine transport"/>
    <property type="evidence" value="ECO:0007669"/>
    <property type="project" value="TreeGrafter"/>
</dbReference>
<evidence type="ECO:0000256" key="6">
    <source>
        <dbReference type="ARBA" id="ARBA00022840"/>
    </source>
</evidence>
<dbReference type="Pfam" id="PF00005">
    <property type="entry name" value="ABC_tran"/>
    <property type="match status" value="1"/>
</dbReference>
<dbReference type="GO" id="GO:0005524">
    <property type="term" value="F:ATP binding"/>
    <property type="evidence" value="ECO:0007669"/>
    <property type="project" value="UniProtKB-KW"/>
</dbReference>
<dbReference type="InterPro" id="IPR003593">
    <property type="entry name" value="AAA+_ATPase"/>
</dbReference>
<comment type="caution">
    <text evidence="11">The sequence shown here is derived from an EMBL/GenBank/DDBJ whole genome shotgun (WGS) entry which is preliminary data.</text>
</comment>
<evidence type="ECO:0000256" key="1">
    <source>
        <dbReference type="ARBA" id="ARBA00004651"/>
    </source>
</evidence>
<comment type="subcellular location">
    <subcellularLocation>
        <location evidence="1">Cell membrane</location>
        <topology evidence="1">Multi-pass membrane protein</topology>
    </subcellularLocation>
</comment>
<dbReference type="PROSITE" id="PS00211">
    <property type="entry name" value="ABC_TRANSPORTER_1"/>
    <property type="match status" value="1"/>
</dbReference>
<evidence type="ECO:0000256" key="4">
    <source>
        <dbReference type="ARBA" id="ARBA00022692"/>
    </source>
</evidence>
<organism evidence="11 12">
    <name type="scientific">Geodia barretti</name>
    <name type="common">Barrett's horny sponge</name>
    <dbReference type="NCBI Taxonomy" id="519541"/>
    <lineage>
        <taxon>Eukaryota</taxon>
        <taxon>Metazoa</taxon>
        <taxon>Porifera</taxon>
        <taxon>Demospongiae</taxon>
        <taxon>Heteroscleromorpha</taxon>
        <taxon>Tetractinellida</taxon>
        <taxon>Astrophorina</taxon>
        <taxon>Geodiidae</taxon>
        <taxon>Geodia</taxon>
    </lineage>
</organism>
<dbReference type="PANTHER" id="PTHR45772">
    <property type="entry name" value="CONSERVED COMPONENT OF ABC TRANSPORTER FOR NATURAL AMINO ACIDS-RELATED"/>
    <property type="match status" value="1"/>
</dbReference>
<dbReference type="GO" id="GO:0015192">
    <property type="term" value="F:L-phenylalanine transmembrane transporter activity"/>
    <property type="evidence" value="ECO:0007669"/>
    <property type="project" value="TreeGrafter"/>
</dbReference>
<dbReference type="InterPro" id="IPR027417">
    <property type="entry name" value="P-loop_NTPase"/>
</dbReference>
<keyword evidence="12" id="KW-1185">Reference proteome</keyword>
<proteinExistence type="predicted"/>
<keyword evidence="6 11" id="KW-0067">ATP-binding</keyword>
<reference evidence="11" key="1">
    <citation type="submission" date="2023-03" db="EMBL/GenBank/DDBJ databases">
        <authorList>
            <person name="Steffen K."/>
            <person name="Cardenas P."/>
        </authorList>
    </citation>
    <scope>NUCLEOTIDE SEQUENCE</scope>
</reference>
<dbReference type="GO" id="GO:1903805">
    <property type="term" value="P:L-valine import across plasma membrane"/>
    <property type="evidence" value="ECO:0007669"/>
    <property type="project" value="TreeGrafter"/>
</dbReference>
<keyword evidence="4 9" id="KW-0812">Transmembrane</keyword>
<feature type="transmembrane region" description="Helical" evidence="9">
    <location>
        <begin position="84"/>
        <end position="105"/>
    </location>
</feature>
<dbReference type="GO" id="GO:0005886">
    <property type="term" value="C:plasma membrane"/>
    <property type="evidence" value="ECO:0007669"/>
    <property type="project" value="UniProtKB-SubCell"/>
</dbReference>
<dbReference type="InterPro" id="IPR001851">
    <property type="entry name" value="ABC_transp_permease"/>
</dbReference>
<keyword evidence="2" id="KW-0813">Transport</keyword>
<evidence type="ECO:0000256" key="3">
    <source>
        <dbReference type="ARBA" id="ARBA00022475"/>
    </source>
</evidence>
<name>A0AA35TVM2_GEOBA</name>
<dbReference type="GO" id="GO:0042941">
    <property type="term" value="P:D-alanine transmembrane transport"/>
    <property type="evidence" value="ECO:0007669"/>
    <property type="project" value="TreeGrafter"/>
</dbReference>
<keyword evidence="8 9" id="KW-0472">Membrane</keyword>
<dbReference type="PANTHER" id="PTHR45772:SF7">
    <property type="entry name" value="AMINO ACID ABC TRANSPORTER ATP-BINDING PROTEIN"/>
    <property type="match status" value="1"/>
</dbReference>
<evidence type="ECO:0000259" key="10">
    <source>
        <dbReference type="PROSITE" id="PS50893"/>
    </source>
</evidence>
<dbReference type="SMART" id="SM00382">
    <property type="entry name" value="AAA"/>
    <property type="match status" value="1"/>
</dbReference>
<dbReference type="Proteomes" id="UP001174909">
    <property type="component" value="Unassembled WGS sequence"/>
</dbReference>
<dbReference type="GO" id="GO:0015188">
    <property type="term" value="F:L-isoleucine transmembrane transporter activity"/>
    <property type="evidence" value="ECO:0007669"/>
    <property type="project" value="TreeGrafter"/>
</dbReference>
<evidence type="ECO:0000313" key="12">
    <source>
        <dbReference type="Proteomes" id="UP001174909"/>
    </source>
</evidence>
<protein>
    <submittedName>
        <fullName evidence="11">High-affinity branched-chain amino acid transport ATP-binding protein BraF</fullName>
    </submittedName>
</protein>
<dbReference type="InterPro" id="IPR003439">
    <property type="entry name" value="ABC_transporter-like_ATP-bd"/>
</dbReference>
<evidence type="ECO:0000313" key="11">
    <source>
        <dbReference type="EMBL" id="CAI8053902.1"/>
    </source>
</evidence>
<feature type="domain" description="ABC transporter" evidence="10">
    <location>
        <begin position="152"/>
        <end position="391"/>
    </location>
</feature>
<evidence type="ECO:0000256" key="9">
    <source>
        <dbReference type="SAM" id="Phobius"/>
    </source>
</evidence>
<evidence type="ECO:0000256" key="5">
    <source>
        <dbReference type="ARBA" id="ARBA00022741"/>
    </source>
</evidence>
<accession>A0AA35TVM2</accession>
<dbReference type="InterPro" id="IPR017871">
    <property type="entry name" value="ABC_transporter-like_CS"/>
</dbReference>
<dbReference type="CDD" id="cd06581">
    <property type="entry name" value="TM_PBP1_LivM_like"/>
    <property type="match status" value="1"/>
</dbReference>
<gene>
    <name evidence="11" type="ORF">GBAR_LOCUS29456</name>
</gene>